<dbReference type="PANTHER" id="PTHR11102">
    <property type="entry name" value="SEL-1-LIKE PROTEIN"/>
    <property type="match status" value="1"/>
</dbReference>
<accession>A0A9R1CWP4</accession>
<evidence type="ECO:0000259" key="3">
    <source>
        <dbReference type="Pfam" id="PF13240"/>
    </source>
</evidence>
<comment type="caution">
    <text evidence="4">The sequence shown here is derived from an EMBL/GenBank/DDBJ whole genome shotgun (WGS) entry which is preliminary data.</text>
</comment>
<protein>
    <recommendedName>
        <fullName evidence="3">Zinc-ribbon domain-containing protein</fullName>
    </recommendedName>
</protein>
<keyword evidence="2" id="KW-1133">Transmembrane helix</keyword>
<dbReference type="Proteomes" id="UP000825483">
    <property type="component" value="Unassembled WGS sequence"/>
</dbReference>
<keyword evidence="2" id="KW-0812">Transmembrane</keyword>
<dbReference type="AlphaFoldDB" id="A0A9R1CWP4"/>
<keyword evidence="2" id="KW-0472">Membrane</keyword>
<feature type="region of interest" description="Disordered" evidence="1">
    <location>
        <begin position="39"/>
        <end position="78"/>
    </location>
</feature>
<dbReference type="Pfam" id="PF13240">
    <property type="entry name" value="Zn_Ribbon_1"/>
    <property type="match status" value="1"/>
</dbReference>
<dbReference type="InterPro" id="IPR026870">
    <property type="entry name" value="Zinc_ribbon_dom"/>
</dbReference>
<dbReference type="EMBL" id="BPUB01000001">
    <property type="protein sequence ID" value="GJG57375.1"/>
    <property type="molecule type" value="Genomic_DNA"/>
</dbReference>
<feature type="domain" description="Zinc-ribbon" evidence="3">
    <location>
        <begin position="90"/>
        <end position="112"/>
    </location>
</feature>
<gene>
    <name evidence="4" type="ORF">PRLR5076_02260</name>
</gene>
<name>A0A9R1CWP4_9BACT</name>
<evidence type="ECO:0000256" key="2">
    <source>
        <dbReference type="SAM" id="Phobius"/>
    </source>
</evidence>
<organism evidence="4 5">
    <name type="scientific">Prevotella lacticifex</name>
    <dbReference type="NCBI Taxonomy" id="2854755"/>
    <lineage>
        <taxon>Bacteria</taxon>
        <taxon>Pseudomonadati</taxon>
        <taxon>Bacteroidota</taxon>
        <taxon>Bacteroidia</taxon>
        <taxon>Bacteroidales</taxon>
        <taxon>Prevotellaceae</taxon>
        <taxon>Prevotella</taxon>
    </lineage>
</organism>
<feature type="transmembrane region" description="Helical" evidence="2">
    <location>
        <begin position="6"/>
        <end position="28"/>
    </location>
</feature>
<dbReference type="InterPro" id="IPR011990">
    <property type="entry name" value="TPR-like_helical_dom_sf"/>
</dbReference>
<dbReference type="SUPFAM" id="SSF81901">
    <property type="entry name" value="HCP-like"/>
    <property type="match status" value="1"/>
</dbReference>
<dbReference type="SMART" id="SM00671">
    <property type="entry name" value="SEL1"/>
    <property type="match status" value="2"/>
</dbReference>
<evidence type="ECO:0000256" key="1">
    <source>
        <dbReference type="SAM" id="MobiDB-lite"/>
    </source>
</evidence>
<reference evidence="4" key="1">
    <citation type="journal article" date="2022" name="Int. J. Syst. Evol. Microbiol.">
        <title>Prevotella lacticifex sp. nov., isolated from the rumen of cows.</title>
        <authorList>
            <person name="Shinkai T."/>
            <person name="Ikeyama N."/>
            <person name="Kumagai M."/>
            <person name="Ohmori H."/>
            <person name="Sakamoto M."/>
            <person name="Ohkuma M."/>
            <person name="Mitsumori M."/>
        </authorList>
    </citation>
    <scope>NUCLEOTIDE SEQUENCE</scope>
    <source>
        <strain evidence="4">R5076</strain>
    </source>
</reference>
<feature type="transmembrane region" description="Helical" evidence="2">
    <location>
        <begin position="170"/>
        <end position="191"/>
    </location>
</feature>
<evidence type="ECO:0000313" key="5">
    <source>
        <dbReference type="Proteomes" id="UP000825483"/>
    </source>
</evidence>
<keyword evidence="5" id="KW-1185">Reference proteome</keyword>
<proteinExistence type="predicted"/>
<dbReference type="InterPro" id="IPR050767">
    <property type="entry name" value="Sel1_AlgK"/>
</dbReference>
<dbReference type="InterPro" id="IPR006597">
    <property type="entry name" value="Sel1-like"/>
</dbReference>
<dbReference type="Gene3D" id="1.25.40.10">
    <property type="entry name" value="Tetratricopeptide repeat domain"/>
    <property type="match status" value="1"/>
</dbReference>
<dbReference type="PANTHER" id="PTHR11102:SF160">
    <property type="entry name" value="ERAD-ASSOCIATED E3 UBIQUITIN-PROTEIN LIGASE COMPONENT HRD3"/>
    <property type="match status" value="1"/>
</dbReference>
<sequence length="450" mass="51193">MYWGIVGGLGALICYLLYLSIGSITGLIKTQLSKKKDAVKENSDEPQSFGERKNFPTNVDSDVSQERGDANQVPDTNTVINQNPISEKKYCRYCGKQIPVDSIYCSYCGRKLKESLPDEKDKSLTGASLLTRIKGIFNSFAGAPKKVKIPKMSNEKRTKMRNIIKKIGKVLLVTAIIGVIVLGCIGGYSYYYDEYLPKERLNGACAEIINNLHSRNEAQRIKISKKILLSNANWGYKDVDDSRISSEMRPYRSEALKNIENTAYKGDASVQYLLGEIYIGTREYKFKSGDTKFYEPLYVIDPDTAKAIYWWNEAAKRNYTPAFNNMGLAYKYGVSVPQNWTKAIEFLKTGAEKGDANAQVNYGILYRDGVRVKSGSHKEIKRQFGYSWEGEKIKQYYDTDLAETVIISRIDVNDYKWLIPENIEEAKKWWRMAAAQGNQKAKELLQKVYE</sequence>
<dbReference type="Pfam" id="PF08238">
    <property type="entry name" value="Sel1"/>
    <property type="match status" value="3"/>
</dbReference>
<evidence type="ECO:0000313" key="4">
    <source>
        <dbReference type="EMBL" id="GJG57375.1"/>
    </source>
</evidence>